<feature type="region of interest" description="Disordered" evidence="1">
    <location>
        <begin position="93"/>
        <end position="113"/>
    </location>
</feature>
<accession>A0A414FTI0</accession>
<gene>
    <name evidence="2" type="ORF">DW787_08110</name>
</gene>
<proteinExistence type="predicted"/>
<sequence length="113" mass="12412">MSRWVVTALVEDGSWVPVEVEADSMEDAVDYAFSLDWVENVVECLRTPPVPSVGDAVEFETSRFGVLRGTVADVGRGREGTCDIMVERHPETGRPCMWKNVPGDKVRPTSADG</sequence>
<dbReference type="Proteomes" id="UP000286050">
    <property type="component" value="Unassembled WGS sequence"/>
</dbReference>
<dbReference type="RefSeq" id="WP_147350335.1">
    <property type="nucleotide sequence ID" value="NZ_QSJI01000014.1"/>
</dbReference>
<comment type="caution">
    <text evidence="2">The sequence shown here is derived from an EMBL/GenBank/DDBJ whole genome shotgun (WGS) entry which is preliminary data.</text>
</comment>
<dbReference type="EMBL" id="QSJI01000014">
    <property type="protein sequence ID" value="RHD54060.1"/>
    <property type="molecule type" value="Genomic_DNA"/>
</dbReference>
<protein>
    <submittedName>
        <fullName evidence="2">Uncharacterized protein</fullName>
    </submittedName>
</protein>
<evidence type="ECO:0000313" key="3">
    <source>
        <dbReference type="Proteomes" id="UP000286050"/>
    </source>
</evidence>
<reference evidence="2 3" key="1">
    <citation type="submission" date="2018-08" db="EMBL/GenBank/DDBJ databases">
        <title>A genome reference for cultivated species of the human gut microbiota.</title>
        <authorList>
            <person name="Zou Y."/>
            <person name="Xue W."/>
            <person name="Luo G."/>
        </authorList>
    </citation>
    <scope>NUCLEOTIDE SEQUENCE [LARGE SCALE GENOMIC DNA]</scope>
    <source>
        <strain evidence="2 3">AM30-5LB</strain>
    </source>
</reference>
<dbReference type="AlphaFoldDB" id="A0A414FTI0"/>
<name>A0A414FTI0_9ACTN</name>
<evidence type="ECO:0000256" key="1">
    <source>
        <dbReference type="SAM" id="MobiDB-lite"/>
    </source>
</evidence>
<organism evidence="2 3">
    <name type="scientific">Collinsella intestinalis</name>
    <dbReference type="NCBI Taxonomy" id="147207"/>
    <lineage>
        <taxon>Bacteria</taxon>
        <taxon>Bacillati</taxon>
        <taxon>Actinomycetota</taxon>
        <taxon>Coriobacteriia</taxon>
        <taxon>Coriobacteriales</taxon>
        <taxon>Coriobacteriaceae</taxon>
        <taxon>Collinsella</taxon>
    </lineage>
</organism>
<evidence type="ECO:0000313" key="2">
    <source>
        <dbReference type="EMBL" id="RHD54060.1"/>
    </source>
</evidence>